<sequence length="275" mass="29660">MRSTEAQTHAKAHTQRHRAKARGKDARIVAHVSDPHAPPLPQRRAVFRPILTSPFAVHWPRIAKPDAEMLLHTLVELLTAPEQGEGAITGATVGLNTATRLLEARIDAARRQEPPLTAPPPRFLFVCVGDVDATALVAHLPMLVASYNAVCAPREEHVPLVLVPLAAGAELMLSTALQVRRASVLLLDMRAQGLETLEARTRHALGDRAFSRGFRASWLDQSAATATATLRAPHVKHLVTSTPKNLGEAKAAKKASRKAHKAARKARQGAPSSHS</sequence>
<dbReference type="PANTHER" id="PTHR28272:SF1">
    <property type="entry name" value="RIBONUCLEASES P_MRP PROTEIN SUBUNIT POP3"/>
    <property type="match status" value="1"/>
</dbReference>
<dbReference type="GO" id="GO:0004526">
    <property type="term" value="F:ribonuclease P activity"/>
    <property type="evidence" value="ECO:0007669"/>
    <property type="project" value="UniProtKB-EC"/>
</dbReference>
<dbReference type="EC" id="3.1.26.5" evidence="2"/>
<gene>
    <name evidence="2" type="primary">POP3</name>
    <name evidence="2" type="ORF">MOBT1_002102</name>
</gene>
<dbReference type="GO" id="GO:0034965">
    <property type="term" value="P:intronic box C/D snoRNA processing"/>
    <property type="evidence" value="ECO:0007669"/>
    <property type="project" value="TreeGrafter"/>
</dbReference>
<organism evidence="2 3">
    <name type="scientific">Malassezia obtusa</name>
    <dbReference type="NCBI Taxonomy" id="76774"/>
    <lineage>
        <taxon>Eukaryota</taxon>
        <taxon>Fungi</taxon>
        <taxon>Dikarya</taxon>
        <taxon>Basidiomycota</taxon>
        <taxon>Ustilaginomycotina</taxon>
        <taxon>Malasseziomycetes</taxon>
        <taxon>Malasseziales</taxon>
        <taxon>Malasseziaceae</taxon>
        <taxon>Malassezia</taxon>
    </lineage>
</organism>
<dbReference type="EMBL" id="CP119937">
    <property type="protein sequence ID" value="WFD03413.1"/>
    <property type="molecule type" value="Genomic_DNA"/>
</dbReference>
<feature type="compositionally biased region" description="Basic residues" evidence="1">
    <location>
        <begin position="252"/>
        <end position="267"/>
    </location>
</feature>
<dbReference type="GO" id="GO:0000172">
    <property type="term" value="C:ribonuclease MRP complex"/>
    <property type="evidence" value="ECO:0007669"/>
    <property type="project" value="TreeGrafter"/>
</dbReference>
<dbReference type="Pfam" id="PF08228">
    <property type="entry name" value="RNase_P_pop3"/>
    <property type="match status" value="1"/>
</dbReference>
<feature type="region of interest" description="Disordered" evidence="1">
    <location>
        <begin position="1"/>
        <end position="25"/>
    </location>
</feature>
<dbReference type="AlphaFoldDB" id="A0AAF0DZD7"/>
<proteinExistence type="predicted"/>
<dbReference type="PANTHER" id="PTHR28272">
    <property type="entry name" value="RIBONUCLEASES P/MRP PROTEIN SUBUNIT POP3"/>
    <property type="match status" value="1"/>
</dbReference>
<dbReference type="GO" id="GO:0005655">
    <property type="term" value="C:nucleolar ribonuclease P complex"/>
    <property type="evidence" value="ECO:0007669"/>
    <property type="project" value="TreeGrafter"/>
</dbReference>
<dbReference type="InterPro" id="IPR013241">
    <property type="entry name" value="RNase_P_Pop3"/>
</dbReference>
<keyword evidence="3" id="KW-1185">Reference proteome</keyword>
<dbReference type="GO" id="GO:0008033">
    <property type="term" value="P:tRNA processing"/>
    <property type="evidence" value="ECO:0007669"/>
    <property type="project" value="InterPro"/>
</dbReference>
<accession>A0AAF0DZD7</accession>
<keyword evidence="2" id="KW-0378">Hydrolase</keyword>
<feature type="region of interest" description="Disordered" evidence="1">
    <location>
        <begin position="244"/>
        <end position="275"/>
    </location>
</feature>
<dbReference type="GO" id="GO:0000171">
    <property type="term" value="F:ribonuclease MRP activity"/>
    <property type="evidence" value="ECO:0007669"/>
    <property type="project" value="TreeGrafter"/>
</dbReference>
<evidence type="ECO:0000313" key="3">
    <source>
        <dbReference type="Proteomes" id="UP001214603"/>
    </source>
</evidence>
<dbReference type="Proteomes" id="UP001214603">
    <property type="component" value="Chromosome 4"/>
</dbReference>
<reference evidence="2" key="1">
    <citation type="submission" date="2023-03" db="EMBL/GenBank/DDBJ databases">
        <title>Mating type loci evolution in Malassezia.</title>
        <authorList>
            <person name="Coelho M.A."/>
        </authorList>
    </citation>
    <scope>NUCLEOTIDE SEQUENCE</scope>
    <source>
        <strain evidence="2">CBS 7876</strain>
    </source>
</reference>
<feature type="compositionally biased region" description="Basic residues" evidence="1">
    <location>
        <begin position="10"/>
        <end position="21"/>
    </location>
</feature>
<evidence type="ECO:0000313" key="2">
    <source>
        <dbReference type="EMBL" id="WFD03413.1"/>
    </source>
</evidence>
<protein>
    <submittedName>
        <fullName evidence="2">Ribonuclease P</fullName>
        <ecNumber evidence="2">3.1.26.5</ecNumber>
    </submittedName>
</protein>
<dbReference type="GO" id="GO:0006364">
    <property type="term" value="P:rRNA processing"/>
    <property type="evidence" value="ECO:0007669"/>
    <property type="project" value="InterPro"/>
</dbReference>
<dbReference type="GO" id="GO:0005829">
    <property type="term" value="C:cytosol"/>
    <property type="evidence" value="ECO:0007669"/>
    <property type="project" value="TreeGrafter"/>
</dbReference>
<evidence type="ECO:0000256" key="1">
    <source>
        <dbReference type="SAM" id="MobiDB-lite"/>
    </source>
</evidence>
<name>A0AAF0DZD7_9BASI</name>